<name>A0ABQ7XEB4_BRANA</name>
<dbReference type="Proteomes" id="UP000824890">
    <property type="component" value="Unassembled WGS sequence"/>
</dbReference>
<evidence type="ECO:0000313" key="3">
    <source>
        <dbReference type="Proteomes" id="UP000824890"/>
    </source>
</evidence>
<accession>A0ABQ7XEB4</accession>
<comment type="caution">
    <text evidence="2">The sequence shown here is derived from an EMBL/GenBank/DDBJ whole genome shotgun (WGS) entry which is preliminary data.</text>
</comment>
<evidence type="ECO:0000256" key="1">
    <source>
        <dbReference type="SAM" id="MobiDB-lite"/>
    </source>
</evidence>
<protein>
    <submittedName>
        <fullName evidence="2">Uncharacterized protein</fullName>
    </submittedName>
</protein>
<sequence>MGGRLETDLDRNPPRSSTPIPRLRSPLVVFSVTGEGSKPATDRNPPPILCLRSRLLFFSMTEEGSNPPPRTTTFSLLRVSPPSSLVFSKHRNPPLIIRLLSFNPPSSLVSPSEEGAKPSKDDDCLAPHGVSSVASRLLRQKNDANPFGRRVSRHRLVAYFDKETQLETVVETLLVYVCRETRKLTRCHEKPNKSSHEIKSSHEMQVTRCIRAREYTRWKSQELYGCQVKQ</sequence>
<organism evidence="2 3">
    <name type="scientific">Brassica napus</name>
    <name type="common">Rape</name>
    <dbReference type="NCBI Taxonomy" id="3708"/>
    <lineage>
        <taxon>Eukaryota</taxon>
        <taxon>Viridiplantae</taxon>
        <taxon>Streptophyta</taxon>
        <taxon>Embryophyta</taxon>
        <taxon>Tracheophyta</taxon>
        <taxon>Spermatophyta</taxon>
        <taxon>Magnoliopsida</taxon>
        <taxon>eudicotyledons</taxon>
        <taxon>Gunneridae</taxon>
        <taxon>Pentapetalae</taxon>
        <taxon>rosids</taxon>
        <taxon>malvids</taxon>
        <taxon>Brassicales</taxon>
        <taxon>Brassicaceae</taxon>
        <taxon>Brassiceae</taxon>
        <taxon>Brassica</taxon>
    </lineage>
</organism>
<dbReference type="EMBL" id="JAGKQM010000487">
    <property type="protein sequence ID" value="KAH0854288.1"/>
    <property type="molecule type" value="Genomic_DNA"/>
</dbReference>
<gene>
    <name evidence="2" type="ORF">HID58_083948</name>
</gene>
<proteinExistence type="predicted"/>
<evidence type="ECO:0000313" key="2">
    <source>
        <dbReference type="EMBL" id="KAH0854288.1"/>
    </source>
</evidence>
<feature type="compositionally biased region" description="Basic and acidic residues" evidence="1">
    <location>
        <begin position="1"/>
        <end position="13"/>
    </location>
</feature>
<keyword evidence="3" id="KW-1185">Reference proteome</keyword>
<reference evidence="2 3" key="1">
    <citation type="submission" date="2021-05" db="EMBL/GenBank/DDBJ databases">
        <title>Genome Assembly of Synthetic Allotetraploid Brassica napus Reveals Homoeologous Exchanges between Subgenomes.</title>
        <authorList>
            <person name="Davis J.T."/>
        </authorList>
    </citation>
    <scope>NUCLEOTIDE SEQUENCE [LARGE SCALE GENOMIC DNA]</scope>
    <source>
        <strain evidence="3">cv. Da-Ae</strain>
        <tissue evidence="2">Seedling</tissue>
    </source>
</reference>
<feature type="region of interest" description="Disordered" evidence="1">
    <location>
        <begin position="1"/>
        <end position="24"/>
    </location>
</feature>